<feature type="region of interest" description="Disordered" evidence="16">
    <location>
        <begin position="97"/>
        <end position="280"/>
    </location>
</feature>
<feature type="binding site" evidence="15">
    <location>
        <position position="559"/>
    </location>
    <ligand>
        <name>Mg(2+)</name>
        <dbReference type="ChEBI" id="CHEBI:18420"/>
        <note>catalytic</note>
    </ligand>
</feature>
<feature type="compositionally biased region" description="Acidic residues" evidence="16">
    <location>
        <begin position="720"/>
        <end position="742"/>
    </location>
</feature>
<evidence type="ECO:0000256" key="3">
    <source>
        <dbReference type="ARBA" id="ARBA00022490"/>
    </source>
</evidence>
<evidence type="ECO:0000313" key="19">
    <source>
        <dbReference type="Proteomes" id="UP001596116"/>
    </source>
</evidence>
<comment type="catalytic activity">
    <reaction evidence="15">
        <text>Endonucleolytic cleavage of single-stranded RNA in A- and U-rich regions.</text>
        <dbReference type="EC" id="3.1.26.12"/>
    </reaction>
</comment>
<evidence type="ECO:0000256" key="15">
    <source>
        <dbReference type="HAMAP-Rule" id="MF_00970"/>
    </source>
</evidence>
<feature type="compositionally biased region" description="Acidic residues" evidence="16">
    <location>
        <begin position="778"/>
        <end position="788"/>
    </location>
</feature>
<comment type="subcellular location">
    <subcellularLocation>
        <location evidence="15">Cytoplasm</location>
    </subcellularLocation>
    <subcellularLocation>
        <location evidence="15">Cell inner membrane</location>
        <topology evidence="15">Peripheral membrane protein</topology>
        <orientation evidence="15">Cytoplasmic side</orientation>
    </subcellularLocation>
</comment>
<evidence type="ECO:0000313" key="18">
    <source>
        <dbReference type="EMBL" id="MFC6037145.1"/>
    </source>
</evidence>
<organism evidence="18 19">
    <name type="scientific">Hyphococcus aureus</name>
    <dbReference type="NCBI Taxonomy" id="2666033"/>
    <lineage>
        <taxon>Bacteria</taxon>
        <taxon>Pseudomonadati</taxon>
        <taxon>Pseudomonadota</taxon>
        <taxon>Alphaproteobacteria</taxon>
        <taxon>Parvularculales</taxon>
        <taxon>Parvularculaceae</taxon>
        <taxon>Hyphococcus</taxon>
    </lineage>
</organism>
<dbReference type="InterPro" id="IPR012340">
    <property type="entry name" value="NA-bd_OB-fold"/>
</dbReference>
<dbReference type="EC" id="3.1.26.12" evidence="15"/>
<feature type="compositionally biased region" description="Acidic residues" evidence="16">
    <location>
        <begin position="112"/>
        <end position="124"/>
    </location>
</feature>
<keyword evidence="11 15" id="KW-0378">Hydrolase</keyword>
<keyword evidence="15" id="KW-0820">tRNA-binding</keyword>
<dbReference type="InterPro" id="IPR004659">
    <property type="entry name" value="RNase_E/G"/>
</dbReference>
<feature type="compositionally biased region" description="Basic residues" evidence="16">
    <location>
        <begin position="747"/>
        <end position="756"/>
    </location>
</feature>
<sequence length="942" mass="105011">MTKKMLIDAAHPEEVRVAVLDHGKVEDFDFESEARKPLRGNIYLARVTRVEPSLQAAFVEYGGNRHGFLAFSEIHPDYYQIPVSDRQALQRAEAEVAELASELELSSRGDEDHDDEDDDEDAEENTGRNKRRRRTRSSDDQDNDASDNNASENDGDDASDDTLNAAAEEDDDADPTDEIKGDPSEEEEEEEDGEEDEDNGASVAVKTDDEDEAESDEETLEAAAEETASDDDSADENDDADATEASASDSDSEENEDEDENGEDEEVETPETKRTKAKERDALFERYKDAKRRRSQLLRNYKIQEVIKRRQILLVQVVKEERGNKGAALTTYLSLAGRYCVLMPNTARGGGISRKIPHSTDRKRLRRVVNSLDVAQGMGLIIRTAGAKRTKVEIKRDFDYLLRLWENIRSLTLKSIAPCLIYEEASLIKRAIRDLYDKDIGEVQVEGEAGYREAKDFMKMLMPSHAKFVQPYKGPAPIFLKHGVEQQLDGMYQPTVRLKSGGYIVIHQTEALIAIDVNSGRATRERNIEQTALKTNIEAAYEAARQFRMRDLAGLIVLDFIDMEEQRNNRKVEKALKDAIKNDRARIQLGRISNFGLLEMSRQRRRSGIIDGTTQACPTCAGAGVIRSAEMAALRILRAVEGEAATGRAGIISVHASLEVTVYVLNHHRDWLKRIEDSNGVTVQLIPDTDRTGDDYLLEKAGVPREPVDTPQVIRADQTELVEIEDEPEAEAASDDAENEERDGERKKRRRRRRRKDRDTVEARDGETRDSDASSSSGDEENEGDNAPEQEAREGDSETDEESDKRRRRRRGRRGGRRNRRNRDDAPEGQDTENAAKADDSHQGDDGENATAQQTASEPATPEAEPAPEQEAQQAEPAVKANGAAHTNGHDAPKPEASPEPEAETAAKDEPEETASADLAGAPQPAVEKPKKKGWWSRGGDA</sequence>
<dbReference type="InterPro" id="IPR028878">
    <property type="entry name" value="RNase_E"/>
</dbReference>
<evidence type="ECO:0000256" key="5">
    <source>
        <dbReference type="ARBA" id="ARBA00022552"/>
    </source>
</evidence>
<comment type="cofactor">
    <cofactor evidence="15">
        <name>Zn(2+)</name>
        <dbReference type="ChEBI" id="CHEBI:29105"/>
    </cofactor>
    <text evidence="15">Binds 2 Zn(2+) ions per homotetramer.</text>
</comment>
<keyword evidence="10 15" id="KW-0255">Endonuclease</keyword>
<keyword evidence="5 15" id="KW-0698">rRNA processing</keyword>
<dbReference type="Gene3D" id="3.40.1260.20">
    <property type="entry name" value="Ribonuclease E, catalytic domain"/>
    <property type="match status" value="1"/>
</dbReference>
<dbReference type="RefSeq" id="WP_379881612.1">
    <property type="nucleotide sequence ID" value="NZ_JBHPON010000002.1"/>
</dbReference>
<protein>
    <recommendedName>
        <fullName evidence="15">Ribonuclease E</fullName>
        <shortName evidence="15">RNase E</shortName>
        <ecNumber evidence="15">3.1.26.12</ecNumber>
    </recommendedName>
</protein>
<evidence type="ECO:0000256" key="16">
    <source>
        <dbReference type="SAM" id="MobiDB-lite"/>
    </source>
</evidence>
<evidence type="ECO:0000256" key="9">
    <source>
        <dbReference type="ARBA" id="ARBA00022730"/>
    </source>
</evidence>
<dbReference type="NCBIfam" id="TIGR00757">
    <property type="entry name" value="RNaseEG"/>
    <property type="match status" value="1"/>
</dbReference>
<evidence type="ECO:0000256" key="6">
    <source>
        <dbReference type="ARBA" id="ARBA00022694"/>
    </source>
</evidence>
<accession>A0ABW1KYH6</accession>
<dbReference type="InterPro" id="IPR003029">
    <property type="entry name" value="S1_domain"/>
</dbReference>
<comment type="similarity">
    <text evidence="1">Belongs to the RNase E/G family. RNase G subfamily.</text>
</comment>
<dbReference type="PANTHER" id="PTHR30001">
    <property type="entry name" value="RIBONUCLEASE"/>
    <property type="match status" value="1"/>
</dbReference>
<feature type="compositionally biased region" description="Basic and acidic residues" evidence="16">
    <location>
        <begin position="270"/>
        <end position="280"/>
    </location>
</feature>
<evidence type="ECO:0000256" key="10">
    <source>
        <dbReference type="ARBA" id="ARBA00022759"/>
    </source>
</evidence>
<feature type="binding site" evidence="15">
    <location>
        <position position="617"/>
    </location>
    <ligand>
        <name>Zn(2+)</name>
        <dbReference type="ChEBI" id="CHEBI:29105"/>
        <note>ligand shared between dimeric partners</note>
    </ligand>
</feature>
<evidence type="ECO:0000256" key="11">
    <source>
        <dbReference type="ARBA" id="ARBA00022801"/>
    </source>
</evidence>
<keyword evidence="6 15" id="KW-0819">tRNA processing</keyword>
<dbReference type="PANTHER" id="PTHR30001:SF1">
    <property type="entry name" value="RIBONUCLEASE E_G-LIKE PROTEIN, CHLOROPLASTIC"/>
    <property type="match status" value="1"/>
</dbReference>
<feature type="compositionally biased region" description="Basic and acidic residues" evidence="16">
    <location>
        <begin position="834"/>
        <end position="845"/>
    </location>
</feature>
<keyword evidence="19" id="KW-1185">Reference proteome</keyword>
<dbReference type="Proteomes" id="UP001596116">
    <property type="component" value="Unassembled WGS sequence"/>
</dbReference>
<evidence type="ECO:0000256" key="2">
    <source>
        <dbReference type="ARBA" id="ARBA00022475"/>
    </source>
</evidence>
<keyword evidence="15" id="KW-0862">Zinc</keyword>
<dbReference type="InterPro" id="IPR019307">
    <property type="entry name" value="RNA-bd_AU-1/RNase_E/G"/>
</dbReference>
<feature type="domain" description="S1 motif" evidence="17">
    <location>
        <begin position="40"/>
        <end position="108"/>
    </location>
</feature>
<dbReference type="Gene3D" id="2.40.50.140">
    <property type="entry name" value="Nucleic acid-binding proteins"/>
    <property type="match status" value="2"/>
</dbReference>
<keyword evidence="12 15" id="KW-0460">Magnesium</keyword>
<comment type="function">
    <text evidence="15">Endoribonuclease that plays a central role in RNA processing and decay. Required for the maturation of 5S and 16S rRNAs and the majority of tRNAs. Also involved in the degradation of most mRNAs.</text>
</comment>
<feature type="binding site" evidence="15">
    <location>
        <position position="516"/>
    </location>
    <ligand>
        <name>Mg(2+)</name>
        <dbReference type="ChEBI" id="CHEBI:18420"/>
        <note>catalytic</note>
    </ligand>
</feature>
<dbReference type="HAMAP" id="MF_00970">
    <property type="entry name" value="RNase_E"/>
    <property type="match status" value="1"/>
</dbReference>
<feature type="region of interest" description="Disordered" evidence="16">
    <location>
        <begin position="719"/>
        <end position="942"/>
    </location>
</feature>
<proteinExistence type="inferred from homology"/>
<evidence type="ECO:0000256" key="12">
    <source>
        <dbReference type="ARBA" id="ARBA00022842"/>
    </source>
</evidence>
<evidence type="ECO:0000256" key="8">
    <source>
        <dbReference type="ARBA" id="ARBA00022723"/>
    </source>
</evidence>
<feature type="compositionally biased region" description="Basic residues" evidence="16">
    <location>
        <begin position="806"/>
        <end position="821"/>
    </location>
</feature>
<keyword evidence="7 15" id="KW-0540">Nuclease</keyword>
<feature type="compositionally biased region" description="Acidic residues" evidence="16">
    <location>
        <begin position="167"/>
        <end position="176"/>
    </location>
</feature>
<dbReference type="EMBL" id="JBHPON010000002">
    <property type="protein sequence ID" value="MFC6037145.1"/>
    <property type="molecule type" value="Genomic_DNA"/>
</dbReference>
<gene>
    <name evidence="15" type="primary">rne</name>
    <name evidence="18" type="ORF">ACFMB1_16435</name>
</gene>
<comment type="caution">
    <text evidence="18">The sequence shown here is derived from an EMBL/GenBank/DDBJ whole genome shotgun (WGS) entry which is preliminary data.</text>
</comment>
<dbReference type="Pfam" id="PF20833">
    <property type="entry name" value="RNase_E_G_Thio"/>
    <property type="match status" value="1"/>
</dbReference>
<feature type="binding site" evidence="15">
    <location>
        <position position="620"/>
    </location>
    <ligand>
        <name>Zn(2+)</name>
        <dbReference type="ChEBI" id="CHEBI:29105"/>
        <note>ligand shared between dimeric partners</note>
    </ligand>
</feature>
<dbReference type="SUPFAM" id="SSF50249">
    <property type="entry name" value="Nucleic acid-binding proteins"/>
    <property type="match status" value="1"/>
</dbReference>
<dbReference type="Pfam" id="PF10150">
    <property type="entry name" value="RNase_E_G"/>
    <property type="match status" value="1"/>
</dbReference>
<feature type="compositionally biased region" description="Acidic residues" evidence="16">
    <location>
        <begin position="184"/>
        <end position="199"/>
    </location>
</feature>
<reference evidence="18 19" key="1">
    <citation type="submission" date="2024-09" db="EMBL/GenBank/DDBJ databases">
        <authorList>
            <person name="Zhang Z.-H."/>
        </authorList>
    </citation>
    <scope>NUCLEOTIDE SEQUENCE [LARGE SCALE GENOMIC DNA]</scope>
    <source>
        <strain evidence="18 19">HHTR114</strain>
    </source>
</reference>
<keyword evidence="2 15" id="KW-1003">Cell membrane</keyword>
<comment type="subunit">
    <text evidence="15">Homotetramer formed by a dimer of dimers.</text>
</comment>
<name>A0ABW1KYH6_9PROT</name>
<evidence type="ECO:0000256" key="14">
    <source>
        <dbReference type="ARBA" id="ARBA00023136"/>
    </source>
</evidence>
<dbReference type="InterPro" id="IPR048583">
    <property type="entry name" value="RNase_E_G_thioredoxin-like"/>
</dbReference>
<feature type="region of interest" description="Required for zinc-mediated homotetramerization and catalytic activity" evidence="15">
    <location>
        <begin position="617"/>
        <end position="620"/>
    </location>
</feature>
<feature type="compositionally biased region" description="Acidic residues" evidence="16">
    <location>
        <begin position="250"/>
        <end position="269"/>
    </location>
</feature>
<evidence type="ECO:0000259" key="17">
    <source>
        <dbReference type="PROSITE" id="PS50126"/>
    </source>
</evidence>
<keyword evidence="4 15" id="KW-0997">Cell inner membrane</keyword>
<keyword evidence="8 15" id="KW-0479">Metal-binding</keyword>
<evidence type="ECO:0000256" key="7">
    <source>
        <dbReference type="ARBA" id="ARBA00022722"/>
    </source>
</evidence>
<comment type="similarity">
    <text evidence="15">Belongs to the RNase E/G family. RNase E subfamily.</text>
</comment>
<dbReference type="PROSITE" id="PS50126">
    <property type="entry name" value="S1"/>
    <property type="match status" value="1"/>
</dbReference>
<keyword evidence="9 15" id="KW-0699">rRNA-binding</keyword>
<feature type="compositionally biased region" description="Basic and acidic residues" evidence="16">
    <location>
        <begin position="757"/>
        <end position="772"/>
    </location>
</feature>
<feature type="compositionally biased region" description="Acidic residues" evidence="16">
    <location>
        <begin position="208"/>
        <end position="242"/>
    </location>
</feature>
<keyword evidence="3 15" id="KW-0963">Cytoplasm</keyword>
<keyword evidence="14 15" id="KW-0472">Membrane</keyword>
<evidence type="ECO:0000256" key="13">
    <source>
        <dbReference type="ARBA" id="ARBA00022884"/>
    </source>
</evidence>
<comment type="cofactor">
    <cofactor evidence="15">
        <name>Mg(2+)</name>
        <dbReference type="ChEBI" id="CHEBI:18420"/>
    </cofactor>
    <text evidence="15">Binds 1 Mg(2+) ion per subunit.</text>
</comment>
<feature type="compositionally biased region" description="Low complexity" evidence="16">
    <location>
        <begin position="858"/>
        <end position="878"/>
    </location>
</feature>
<keyword evidence="13 15" id="KW-0694">RNA-binding</keyword>
<evidence type="ECO:0000256" key="4">
    <source>
        <dbReference type="ARBA" id="ARBA00022519"/>
    </source>
</evidence>
<evidence type="ECO:0000256" key="1">
    <source>
        <dbReference type="ARBA" id="ARBA00005663"/>
    </source>
</evidence>